<reference evidence="5 6" key="1">
    <citation type="submission" date="2018-05" db="EMBL/GenBank/DDBJ databases">
        <title>Coraliomargarita sinensis sp. nov., isolated from a marine solar saltern.</title>
        <authorList>
            <person name="Zhou L.Y."/>
        </authorList>
    </citation>
    <scope>NUCLEOTIDE SEQUENCE [LARGE SCALE GENOMIC DNA]</scope>
    <source>
        <strain evidence="5 6">WN38</strain>
    </source>
</reference>
<comment type="caution">
    <text evidence="5">The sequence shown here is derived from an EMBL/GenBank/DDBJ whole genome shotgun (WGS) entry which is preliminary data.</text>
</comment>
<evidence type="ECO:0000256" key="1">
    <source>
        <dbReference type="ARBA" id="ARBA00022723"/>
    </source>
</evidence>
<feature type="binding site" description="axial binding residue" evidence="2">
    <location>
        <position position="143"/>
    </location>
    <ligand>
        <name>heme c</name>
        <dbReference type="ChEBI" id="CHEBI:61717"/>
        <label>1</label>
    </ligand>
    <ligandPart>
        <name>Fe</name>
        <dbReference type="ChEBI" id="CHEBI:18248"/>
    </ligandPart>
</feature>
<keyword evidence="1 2" id="KW-0479">Metal-binding</keyword>
<dbReference type="GO" id="GO:0046872">
    <property type="term" value="F:metal ion binding"/>
    <property type="evidence" value="ECO:0007669"/>
    <property type="project" value="UniProtKB-KW"/>
</dbReference>
<feature type="domain" description="Cytochrome c7-like" evidence="4">
    <location>
        <begin position="125"/>
        <end position="217"/>
    </location>
</feature>
<evidence type="ECO:0000313" key="5">
    <source>
        <dbReference type="EMBL" id="PXA05024.1"/>
    </source>
</evidence>
<proteinExistence type="predicted"/>
<feature type="binding site" description="axial binding residue" evidence="2">
    <location>
        <position position="139"/>
    </location>
    <ligand>
        <name>heme c</name>
        <dbReference type="ChEBI" id="CHEBI:61717"/>
        <label>1</label>
    </ligand>
    <ligandPart>
        <name>Fe</name>
        <dbReference type="ChEBI" id="CHEBI:18248"/>
    </ligandPart>
</feature>
<feature type="binding site" description="axial binding residue" evidence="2">
    <location>
        <position position="54"/>
    </location>
    <ligand>
        <name>heme c</name>
        <dbReference type="ChEBI" id="CHEBI:61717"/>
        <label>3</label>
    </ligand>
    <ligandPart>
        <name>Fe</name>
        <dbReference type="ChEBI" id="CHEBI:18248"/>
    </ligandPart>
</feature>
<keyword evidence="2" id="KW-0408">Iron</keyword>
<dbReference type="RefSeq" id="WP_110130025.1">
    <property type="nucleotide sequence ID" value="NZ_QHJQ01000002.1"/>
</dbReference>
<comment type="cofactor">
    <cofactor evidence="2">
        <name>heme c</name>
        <dbReference type="ChEBI" id="CHEBI:61717"/>
    </cofactor>
    <text evidence="2">Binds 4 heme c groups covalently per monomer.</text>
</comment>
<dbReference type="PANTHER" id="PTHR39425:SF1">
    <property type="entry name" value="CYTOCHROME C7-LIKE DOMAIN-CONTAINING PROTEIN"/>
    <property type="match status" value="1"/>
</dbReference>
<dbReference type="Proteomes" id="UP000247099">
    <property type="component" value="Unassembled WGS sequence"/>
</dbReference>
<dbReference type="InParanoid" id="A0A317ZH78"/>
<dbReference type="OrthoDB" id="9814800at2"/>
<name>A0A317ZH78_9BACT</name>
<keyword evidence="6" id="KW-1185">Reference proteome</keyword>
<dbReference type="InterPro" id="IPR029467">
    <property type="entry name" value="Cyt_c7-like"/>
</dbReference>
<dbReference type="InterPro" id="IPR002322">
    <property type="entry name" value="Cyt_c_III"/>
</dbReference>
<evidence type="ECO:0000259" key="4">
    <source>
        <dbReference type="Pfam" id="PF14522"/>
    </source>
</evidence>
<keyword evidence="3" id="KW-0812">Transmembrane</keyword>
<dbReference type="PRINTS" id="PR00609">
    <property type="entry name" value="CYTOCHROMEC3"/>
</dbReference>
<dbReference type="CDD" id="cd08168">
    <property type="entry name" value="Cytochrom_C3"/>
    <property type="match status" value="1"/>
</dbReference>
<feature type="binding site" description="axial binding residue" evidence="2">
    <location>
        <position position="166"/>
    </location>
    <ligand>
        <name>heme c</name>
        <dbReference type="ChEBI" id="CHEBI:61717"/>
        <label>1</label>
    </ligand>
    <ligandPart>
        <name>Fe</name>
        <dbReference type="ChEBI" id="CHEBI:18248"/>
    </ligandPart>
</feature>
<sequence length="217" mass="24740">MANVFPKWVNTLPIKIIIAIILIKTAVVLGVTYYFTPKYTRAGYAPTQPVAFSHALHAGQLEIDCRYCHTFVDRSEHSNVPGSNVCMSCHSMVQKDSPQLAAVRDSYESGEPVPWVRIHKTPDYVYFNHSVHVNRGISCVECHGEIQKMEVVHHAKPLSMGFCLECHRNPEQYIRPVEEVYNLDWERPTDPESLAELHSFVHDWKVNPPQSCSGCHR</sequence>
<dbReference type="PANTHER" id="PTHR39425">
    <property type="entry name" value="LIPOPROTEIN CYTOCHROME C"/>
    <property type="match status" value="1"/>
</dbReference>
<feature type="binding site" description="axial binding residue" evidence="2">
    <location>
        <position position="163"/>
    </location>
    <ligand>
        <name>heme c</name>
        <dbReference type="ChEBI" id="CHEBI:61717"/>
        <label>1</label>
    </ligand>
    <ligandPart>
        <name>Fe</name>
        <dbReference type="ChEBI" id="CHEBI:18248"/>
    </ligandPart>
</feature>
<evidence type="ECO:0000256" key="3">
    <source>
        <dbReference type="SAM" id="Phobius"/>
    </source>
</evidence>
<feature type="binding site" description="axial binding residue" evidence="2">
    <location>
        <position position="86"/>
    </location>
    <ligand>
        <name>heme c</name>
        <dbReference type="ChEBI" id="CHEBI:61717"/>
        <label>2</label>
    </ligand>
    <ligandPart>
        <name>Fe</name>
        <dbReference type="ChEBI" id="CHEBI:18248"/>
    </ligandPart>
</feature>
<evidence type="ECO:0000256" key="2">
    <source>
        <dbReference type="PIRSR" id="PIRSR602322-1"/>
    </source>
</evidence>
<dbReference type="GO" id="GO:0009055">
    <property type="term" value="F:electron transfer activity"/>
    <property type="evidence" value="ECO:0007669"/>
    <property type="project" value="InterPro"/>
</dbReference>
<feature type="binding site" description="axial binding residue" evidence="2">
    <location>
        <position position="89"/>
    </location>
    <ligand>
        <name>heme c</name>
        <dbReference type="ChEBI" id="CHEBI:61717"/>
        <label>1</label>
    </ligand>
    <ligandPart>
        <name>Fe</name>
        <dbReference type="ChEBI" id="CHEBI:18248"/>
    </ligandPart>
</feature>
<feature type="binding site" description="axial binding residue" evidence="2">
    <location>
        <position position="142"/>
    </location>
    <ligand>
        <name>heme c</name>
        <dbReference type="ChEBI" id="CHEBI:61717"/>
        <label>1</label>
    </ligand>
    <ligandPart>
        <name>Fe</name>
        <dbReference type="ChEBI" id="CHEBI:18248"/>
    </ligandPart>
</feature>
<dbReference type="AlphaFoldDB" id="A0A317ZH78"/>
<dbReference type="GO" id="GO:0020037">
    <property type="term" value="F:heme binding"/>
    <property type="evidence" value="ECO:0007669"/>
    <property type="project" value="InterPro"/>
</dbReference>
<dbReference type="InterPro" id="IPR036280">
    <property type="entry name" value="Multihaem_cyt_sf"/>
</dbReference>
<dbReference type="Pfam" id="PF14522">
    <property type="entry name" value="Cytochrome_C7"/>
    <property type="match status" value="1"/>
</dbReference>
<evidence type="ECO:0000313" key="6">
    <source>
        <dbReference type="Proteomes" id="UP000247099"/>
    </source>
</evidence>
<keyword evidence="2" id="KW-0349">Heme</keyword>
<dbReference type="EMBL" id="QHJQ01000002">
    <property type="protein sequence ID" value="PXA05024.1"/>
    <property type="molecule type" value="Genomic_DNA"/>
</dbReference>
<keyword evidence="3" id="KW-1133">Transmembrane helix</keyword>
<keyword evidence="3" id="KW-0472">Membrane</keyword>
<dbReference type="SUPFAM" id="SSF48695">
    <property type="entry name" value="Multiheme cytochromes"/>
    <property type="match status" value="1"/>
</dbReference>
<dbReference type="Gene3D" id="3.90.10.10">
    <property type="entry name" value="Cytochrome C3"/>
    <property type="match status" value="2"/>
</dbReference>
<protein>
    <submittedName>
        <fullName evidence="5">Cytochrome C</fullName>
    </submittedName>
</protein>
<accession>A0A317ZH78</accession>
<feature type="binding site" description="axial binding residue" evidence="2">
    <location>
        <position position="90"/>
    </location>
    <ligand>
        <name>heme c</name>
        <dbReference type="ChEBI" id="CHEBI:61717"/>
        <label>1</label>
    </ligand>
    <ligandPart>
        <name>Fe</name>
        <dbReference type="ChEBI" id="CHEBI:18248"/>
    </ligandPart>
</feature>
<organism evidence="5 6">
    <name type="scientific">Coraliomargarita sinensis</name>
    <dbReference type="NCBI Taxonomy" id="2174842"/>
    <lineage>
        <taxon>Bacteria</taxon>
        <taxon>Pseudomonadati</taxon>
        <taxon>Verrucomicrobiota</taxon>
        <taxon>Opitutia</taxon>
        <taxon>Puniceicoccales</taxon>
        <taxon>Coraliomargaritaceae</taxon>
        <taxon>Coraliomargarita</taxon>
    </lineage>
</organism>
<gene>
    <name evidence="5" type="ORF">DDZ13_03410</name>
</gene>
<feature type="binding site" description="axial binding residue" evidence="2">
    <location>
        <position position="57"/>
    </location>
    <ligand>
        <name>heme c</name>
        <dbReference type="ChEBI" id="CHEBI:61717"/>
        <label>1</label>
    </ligand>
    <ligandPart>
        <name>Fe</name>
        <dbReference type="ChEBI" id="CHEBI:18248"/>
    </ligandPart>
</feature>
<feature type="transmembrane region" description="Helical" evidence="3">
    <location>
        <begin position="12"/>
        <end position="35"/>
    </location>
</feature>
<feature type="binding site" description="axial binding residue" evidence="2">
    <location>
        <position position="167"/>
    </location>
    <ligand>
        <name>heme c</name>
        <dbReference type="ChEBI" id="CHEBI:61717"/>
        <label>1</label>
    </ligand>
    <ligandPart>
        <name>Fe</name>
        <dbReference type="ChEBI" id="CHEBI:18248"/>
    </ligandPart>
</feature>